<dbReference type="PANTHER" id="PTHR46693">
    <property type="entry name" value="ADP-RIBOSYLATION FACTOR-LIKE PROTEIN 15"/>
    <property type="match status" value="1"/>
</dbReference>
<name>A0ABM1BG05_LIMPO</name>
<evidence type="ECO:0000256" key="11">
    <source>
        <dbReference type="SAM" id="Phobius"/>
    </source>
</evidence>
<dbReference type="Gene3D" id="3.40.50.300">
    <property type="entry name" value="P-loop containing nucleotide triphosphate hydrolases"/>
    <property type="match status" value="1"/>
</dbReference>
<protein>
    <recommendedName>
        <fullName evidence="3">Signal recognition particle receptor subunit beta</fullName>
    </recommendedName>
</protein>
<evidence type="ECO:0000256" key="10">
    <source>
        <dbReference type="ARBA" id="ARBA00023170"/>
    </source>
</evidence>
<evidence type="ECO:0000256" key="4">
    <source>
        <dbReference type="ARBA" id="ARBA00022692"/>
    </source>
</evidence>
<dbReference type="Proteomes" id="UP000694941">
    <property type="component" value="Unplaced"/>
</dbReference>
<gene>
    <name evidence="13" type="primary">LOC106465582</name>
</gene>
<keyword evidence="7 11" id="KW-1133">Transmembrane helix</keyword>
<dbReference type="PANTHER" id="PTHR46693:SF1">
    <property type="entry name" value="ADP-RIBOSYLATION FACTOR-LIKE PROTEIN 15"/>
    <property type="match status" value="1"/>
</dbReference>
<keyword evidence="12" id="KW-1185">Reference proteome</keyword>
<evidence type="ECO:0000256" key="1">
    <source>
        <dbReference type="ARBA" id="ARBA00004389"/>
    </source>
</evidence>
<dbReference type="InterPro" id="IPR027417">
    <property type="entry name" value="P-loop_NTPase"/>
</dbReference>
<dbReference type="Pfam" id="PF09439">
    <property type="entry name" value="SRPRB"/>
    <property type="match status" value="1"/>
</dbReference>
<dbReference type="SUPFAM" id="SSF52540">
    <property type="entry name" value="P-loop containing nucleoside triphosphate hydrolases"/>
    <property type="match status" value="1"/>
</dbReference>
<comment type="subcellular location">
    <subcellularLocation>
        <location evidence="1">Endoplasmic reticulum membrane</location>
        <topology evidence="1">Single-pass membrane protein</topology>
    </subcellularLocation>
</comment>
<evidence type="ECO:0000256" key="9">
    <source>
        <dbReference type="ARBA" id="ARBA00023136"/>
    </source>
</evidence>
<accession>A0ABM1BG05</accession>
<evidence type="ECO:0000313" key="12">
    <source>
        <dbReference type="Proteomes" id="UP000694941"/>
    </source>
</evidence>
<dbReference type="RefSeq" id="XP_013781262.1">
    <property type="nucleotide sequence ID" value="XM_013925808.2"/>
</dbReference>
<evidence type="ECO:0000256" key="5">
    <source>
        <dbReference type="ARBA" id="ARBA00022741"/>
    </source>
</evidence>
<evidence type="ECO:0000256" key="6">
    <source>
        <dbReference type="ARBA" id="ARBA00022824"/>
    </source>
</evidence>
<keyword evidence="4 11" id="KW-0812">Transmembrane</keyword>
<keyword evidence="10" id="KW-0675">Receptor</keyword>
<reference evidence="13" key="1">
    <citation type="submission" date="2025-08" db="UniProtKB">
        <authorList>
            <consortium name="RefSeq"/>
        </authorList>
    </citation>
    <scope>IDENTIFICATION</scope>
    <source>
        <tissue evidence="13">Muscle</tissue>
    </source>
</reference>
<dbReference type="SMART" id="SM00177">
    <property type="entry name" value="ARF"/>
    <property type="match status" value="1"/>
</dbReference>
<dbReference type="CDD" id="cd04105">
    <property type="entry name" value="SR_beta"/>
    <property type="match status" value="1"/>
</dbReference>
<evidence type="ECO:0000313" key="13">
    <source>
        <dbReference type="RefSeq" id="XP_013781262.1"/>
    </source>
</evidence>
<organism evidence="12 13">
    <name type="scientific">Limulus polyphemus</name>
    <name type="common">Atlantic horseshoe crab</name>
    <dbReference type="NCBI Taxonomy" id="6850"/>
    <lineage>
        <taxon>Eukaryota</taxon>
        <taxon>Metazoa</taxon>
        <taxon>Ecdysozoa</taxon>
        <taxon>Arthropoda</taxon>
        <taxon>Chelicerata</taxon>
        <taxon>Merostomata</taxon>
        <taxon>Xiphosura</taxon>
        <taxon>Limulidae</taxon>
        <taxon>Limulus</taxon>
    </lineage>
</organism>
<evidence type="ECO:0000256" key="2">
    <source>
        <dbReference type="ARBA" id="ARBA00005619"/>
    </source>
</evidence>
<keyword evidence="6" id="KW-0256">Endoplasmic reticulum</keyword>
<feature type="transmembrane region" description="Helical" evidence="11">
    <location>
        <begin position="16"/>
        <end position="38"/>
    </location>
</feature>
<keyword evidence="9 11" id="KW-0472">Membrane</keyword>
<proteinExistence type="inferred from homology"/>
<keyword evidence="8" id="KW-0342">GTP-binding</keyword>
<evidence type="ECO:0000256" key="7">
    <source>
        <dbReference type="ARBA" id="ARBA00022989"/>
    </source>
</evidence>
<comment type="similarity">
    <text evidence="2">Belongs to the SRP receptor beta subunit family.</text>
</comment>
<dbReference type="GeneID" id="106465582"/>
<dbReference type="InterPro" id="IPR019009">
    <property type="entry name" value="SRP_receptor_beta_su"/>
</dbReference>
<evidence type="ECO:0000256" key="8">
    <source>
        <dbReference type="ARBA" id="ARBA00023134"/>
    </source>
</evidence>
<sequence length="249" mass="28068">MDLIESVRSGFEKKDFTVISIAVATFVVIITVVLYWIVGRRRNLQRGVLMVGLSGAGKTLLFSRLVASKNVETYTSMKENSSSIKVPNKGVLKLIDLPGNERLRSKYLDEFKSCARGFIFVIDSLSFSREIRDVAELLYTVLSERVVSHNCPPFLIVCNKQDETMAKSSKVIQSQLEKEINMLRVTKNAMLDSTDDTGNNNTYLGRQGKDFQFADLKPVFVEFAESIARESVNNEIYIKAVSEWLCKIA</sequence>
<dbReference type="InterPro" id="IPR042292">
    <property type="entry name" value="ARL15"/>
</dbReference>
<keyword evidence="5" id="KW-0547">Nucleotide-binding</keyword>
<evidence type="ECO:0000256" key="3">
    <source>
        <dbReference type="ARBA" id="ARBA00020256"/>
    </source>
</evidence>